<keyword evidence="2" id="KW-1185">Reference proteome</keyword>
<sequence length="62" mass="6473">MLKPFLFTKVPYGTSVAAPSAILSGTPSATLFSTSVTLPTRHLTTSPPTRLVGLPKLTALCD</sequence>
<proteinExistence type="predicted"/>
<comment type="caution">
    <text evidence="1">The sequence shown here is derived from an EMBL/GenBank/DDBJ whole genome shotgun (WGS) entry which is preliminary data.</text>
</comment>
<gene>
    <name evidence="1" type="ORF">F3Y22_tig00110174pilonHSYRG00071</name>
</gene>
<protein>
    <submittedName>
        <fullName evidence="1">Uncharacterized protein</fullName>
    </submittedName>
</protein>
<reference evidence="1" key="1">
    <citation type="submission" date="2019-09" db="EMBL/GenBank/DDBJ databases">
        <title>Draft genome information of white flower Hibiscus syriacus.</title>
        <authorList>
            <person name="Kim Y.-M."/>
        </authorList>
    </citation>
    <scope>NUCLEOTIDE SEQUENCE [LARGE SCALE GENOMIC DNA]</scope>
    <source>
        <strain evidence="1">YM2019G1</strain>
    </source>
</reference>
<accession>A0A6A3BGS9</accession>
<dbReference type="Proteomes" id="UP000436088">
    <property type="component" value="Unassembled WGS sequence"/>
</dbReference>
<evidence type="ECO:0000313" key="2">
    <source>
        <dbReference type="Proteomes" id="UP000436088"/>
    </source>
</evidence>
<evidence type="ECO:0000313" key="1">
    <source>
        <dbReference type="EMBL" id="KAE8715345.1"/>
    </source>
</evidence>
<organism evidence="1 2">
    <name type="scientific">Hibiscus syriacus</name>
    <name type="common">Rose of Sharon</name>
    <dbReference type="NCBI Taxonomy" id="106335"/>
    <lineage>
        <taxon>Eukaryota</taxon>
        <taxon>Viridiplantae</taxon>
        <taxon>Streptophyta</taxon>
        <taxon>Embryophyta</taxon>
        <taxon>Tracheophyta</taxon>
        <taxon>Spermatophyta</taxon>
        <taxon>Magnoliopsida</taxon>
        <taxon>eudicotyledons</taxon>
        <taxon>Gunneridae</taxon>
        <taxon>Pentapetalae</taxon>
        <taxon>rosids</taxon>
        <taxon>malvids</taxon>
        <taxon>Malvales</taxon>
        <taxon>Malvaceae</taxon>
        <taxon>Malvoideae</taxon>
        <taxon>Hibiscus</taxon>
    </lineage>
</organism>
<name>A0A6A3BGS9_HIBSY</name>
<dbReference type="AlphaFoldDB" id="A0A6A3BGS9"/>
<dbReference type="EMBL" id="VEPZ02000861">
    <property type="protein sequence ID" value="KAE8715345.1"/>
    <property type="molecule type" value="Genomic_DNA"/>
</dbReference>